<protein>
    <submittedName>
        <fullName evidence="8">RNA polymerase sigma factor</fullName>
    </submittedName>
</protein>
<dbReference type="InterPro" id="IPR039425">
    <property type="entry name" value="RNA_pol_sigma-70-like"/>
</dbReference>
<evidence type="ECO:0000256" key="3">
    <source>
        <dbReference type="ARBA" id="ARBA00023082"/>
    </source>
</evidence>
<dbReference type="Gene3D" id="1.10.1740.10">
    <property type="match status" value="1"/>
</dbReference>
<sequence length="244" mass="26543">MQVGAERSEAQGLCHPSLMSGFALLSTNLHTSTQVAAEAAAVYSAAMPDPAAHTATDSDEALMLAFAAGDMAAFDALYARHKRGLYAFVARLLIGQGIAVDDVFQDVWLSVAKARAQYRPTAQFRTWLFQIARNRTIDLLREKRPALASELQAHDDDGDPFDTIADSDTPTPDIALDRSQKAAAIARAMAALPAVQREAFLLREHSELPLEEVARLTGVNVETAKSRLRYAVAKLRTALRGIWP</sequence>
<dbReference type="InterPro" id="IPR007627">
    <property type="entry name" value="RNA_pol_sigma70_r2"/>
</dbReference>
<evidence type="ECO:0000313" key="9">
    <source>
        <dbReference type="Proteomes" id="UP000663570"/>
    </source>
</evidence>
<keyword evidence="5" id="KW-0804">Transcription</keyword>
<dbReference type="InterPro" id="IPR014284">
    <property type="entry name" value="RNA_pol_sigma-70_dom"/>
</dbReference>
<dbReference type="PANTHER" id="PTHR43133">
    <property type="entry name" value="RNA POLYMERASE ECF-TYPE SIGMA FACTO"/>
    <property type="match status" value="1"/>
</dbReference>
<evidence type="ECO:0000259" key="7">
    <source>
        <dbReference type="Pfam" id="PF08281"/>
    </source>
</evidence>
<dbReference type="NCBIfam" id="NF009166">
    <property type="entry name" value="PRK12513.1"/>
    <property type="match status" value="1"/>
</dbReference>
<feature type="domain" description="RNA polymerase sigma factor 70 region 4 type 2" evidence="7">
    <location>
        <begin position="184"/>
        <end position="235"/>
    </location>
</feature>
<dbReference type="EMBL" id="CP071060">
    <property type="protein sequence ID" value="QSI76814.1"/>
    <property type="molecule type" value="Genomic_DNA"/>
</dbReference>
<organism evidence="8 9">
    <name type="scientific">Niveibacterium microcysteis</name>
    <dbReference type="NCBI Taxonomy" id="2811415"/>
    <lineage>
        <taxon>Bacteria</taxon>
        <taxon>Pseudomonadati</taxon>
        <taxon>Pseudomonadota</taxon>
        <taxon>Betaproteobacteria</taxon>
        <taxon>Rhodocyclales</taxon>
        <taxon>Rhodocyclaceae</taxon>
        <taxon>Niveibacterium</taxon>
    </lineage>
</organism>
<dbReference type="InterPro" id="IPR013325">
    <property type="entry name" value="RNA_pol_sigma_r2"/>
</dbReference>
<evidence type="ECO:0000256" key="5">
    <source>
        <dbReference type="ARBA" id="ARBA00023163"/>
    </source>
</evidence>
<keyword evidence="4" id="KW-0238">DNA-binding</keyword>
<name>A0ABX7M5V6_9RHOO</name>
<dbReference type="Proteomes" id="UP000663570">
    <property type="component" value="Chromosome"/>
</dbReference>
<dbReference type="Pfam" id="PF08281">
    <property type="entry name" value="Sigma70_r4_2"/>
    <property type="match status" value="1"/>
</dbReference>
<feature type="domain" description="RNA polymerase sigma-70 region 2" evidence="6">
    <location>
        <begin position="77"/>
        <end position="144"/>
    </location>
</feature>
<dbReference type="SUPFAM" id="SSF88946">
    <property type="entry name" value="Sigma2 domain of RNA polymerase sigma factors"/>
    <property type="match status" value="1"/>
</dbReference>
<dbReference type="NCBIfam" id="TIGR02937">
    <property type="entry name" value="sigma70-ECF"/>
    <property type="match status" value="1"/>
</dbReference>
<dbReference type="SUPFAM" id="SSF88659">
    <property type="entry name" value="Sigma3 and sigma4 domains of RNA polymerase sigma factors"/>
    <property type="match status" value="1"/>
</dbReference>
<dbReference type="PANTHER" id="PTHR43133:SF8">
    <property type="entry name" value="RNA POLYMERASE SIGMA FACTOR HI_1459-RELATED"/>
    <property type="match status" value="1"/>
</dbReference>
<comment type="similarity">
    <text evidence="1">Belongs to the sigma-70 factor family. ECF subfamily.</text>
</comment>
<dbReference type="InterPro" id="IPR036388">
    <property type="entry name" value="WH-like_DNA-bd_sf"/>
</dbReference>
<reference evidence="8 9" key="1">
    <citation type="submission" date="2021-02" db="EMBL/GenBank/DDBJ databases">
        <title>Niveibacterium changnyeongensis HC41.</title>
        <authorList>
            <person name="Kang M."/>
        </authorList>
    </citation>
    <scope>NUCLEOTIDE SEQUENCE [LARGE SCALE GENOMIC DNA]</scope>
    <source>
        <strain evidence="8 9">HC41</strain>
    </source>
</reference>
<evidence type="ECO:0000313" key="8">
    <source>
        <dbReference type="EMBL" id="QSI76814.1"/>
    </source>
</evidence>
<gene>
    <name evidence="8" type="ORF">JY500_20575</name>
</gene>
<keyword evidence="9" id="KW-1185">Reference proteome</keyword>
<evidence type="ECO:0000256" key="1">
    <source>
        <dbReference type="ARBA" id="ARBA00010641"/>
    </source>
</evidence>
<dbReference type="InterPro" id="IPR013249">
    <property type="entry name" value="RNA_pol_sigma70_r4_t2"/>
</dbReference>
<proteinExistence type="inferred from homology"/>
<accession>A0ABX7M5V6</accession>
<keyword evidence="2" id="KW-0805">Transcription regulation</keyword>
<evidence type="ECO:0000259" key="6">
    <source>
        <dbReference type="Pfam" id="PF04542"/>
    </source>
</evidence>
<evidence type="ECO:0000256" key="4">
    <source>
        <dbReference type="ARBA" id="ARBA00023125"/>
    </source>
</evidence>
<dbReference type="InterPro" id="IPR013324">
    <property type="entry name" value="RNA_pol_sigma_r3/r4-like"/>
</dbReference>
<keyword evidence="3" id="KW-0731">Sigma factor</keyword>
<dbReference type="Gene3D" id="1.10.10.10">
    <property type="entry name" value="Winged helix-like DNA-binding domain superfamily/Winged helix DNA-binding domain"/>
    <property type="match status" value="1"/>
</dbReference>
<evidence type="ECO:0000256" key="2">
    <source>
        <dbReference type="ARBA" id="ARBA00023015"/>
    </source>
</evidence>
<dbReference type="CDD" id="cd06171">
    <property type="entry name" value="Sigma70_r4"/>
    <property type="match status" value="1"/>
</dbReference>
<dbReference type="RefSeq" id="WP_206254419.1">
    <property type="nucleotide sequence ID" value="NZ_CP071060.1"/>
</dbReference>
<dbReference type="Pfam" id="PF04542">
    <property type="entry name" value="Sigma70_r2"/>
    <property type="match status" value="1"/>
</dbReference>